<accession>A0A1S1WWQ7</accession>
<dbReference type="PANTHER" id="PTHR32089:SF119">
    <property type="entry name" value="METHYL-ACCEPTING CHEMOTAXIS PROTEIN CTPL"/>
    <property type="match status" value="1"/>
</dbReference>
<keyword evidence="5 7" id="KW-0807">Transducer</keyword>
<evidence type="ECO:0000259" key="10">
    <source>
        <dbReference type="PROSITE" id="PS50885"/>
    </source>
</evidence>
<dbReference type="OrthoDB" id="2489132at2"/>
<dbReference type="GO" id="GO:0006935">
    <property type="term" value="P:chemotaxis"/>
    <property type="evidence" value="ECO:0007669"/>
    <property type="project" value="InterPro"/>
</dbReference>
<dbReference type="Pfam" id="PF00672">
    <property type="entry name" value="HAMP"/>
    <property type="match status" value="1"/>
</dbReference>
<feature type="transmembrane region" description="Helical" evidence="8">
    <location>
        <begin position="9"/>
        <end position="31"/>
    </location>
</feature>
<evidence type="ECO:0000256" key="4">
    <source>
        <dbReference type="ARBA" id="ARBA00023136"/>
    </source>
</evidence>
<keyword evidence="3 8" id="KW-1133">Transmembrane helix</keyword>
<proteinExistence type="inferred from homology"/>
<dbReference type="CDD" id="cd06225">
    <property type="entry name" value="HAMP"/>
    <property type="match status" value="1"/>
</dbReference>
<feature type="transmembrane region" description="Helical" evidence="8">
    <location>
        <begin position="191"/>
        <end position="209"/>
    </location>
</feature>
<evidence type="ECO:0000256" key="6">
    <source>
        <dbReference type="ARBA" id="ARBA00029447"/>
    </source>
</evidence>
<dbReference type="PRINTS" id="PR00260">
    <property type="entry name" value="CHEMTRNSDUCR"/>
</dbReference>
<name>A0A1S1WWQ7_9NEIS</name>
<dbReference type="InterPro" id="IPR004089">
    <property type="entry name" value="MCPsignal_dom"/>
</dbReference>
<evidence type="ECO:0000256" key="3">
    <source>
        <dbReference type="ARBA" id="ARBA00022989"/>
    </source>
</evidence>
<dbReference type="EMBL" id="MKCS01000002">
    <property type="protein sequence ID" value="OHX11586.1"/>
    <property type="molecule type" value="Genomic_DNA"/>
</dbReference>
<feature type="domain" description="HAMP" evidence="10">
    <location>
        <begin position="211"/>
        <end position="265"/>
    </location>
</feature>
<gene>
    <name evidence="11" type="ORF">BI347_18225</name>
</gene>
<dbReference type="AlphaFoldDB" id="A0A1S1WWQ7"/>
<evidence type="ECO:0000313" key="12">
    <source>
        <dbReference type="Proteomes" id="UP000180088"/>
    </source>
</evidence>
<feature type="domain" description="Methyl-accepting transducer" evidence="9">
    <location>
        <begin position="270"/>
        <end position="506"/>
    </location>
</feature>
<dbReference type="PANTHER" id="PTHR32089">
    <property type="entry name" value="METHYL-ACCEPTING CHEMOTAXIS PROTEIN MCPB"/>
    <property type="match status" value="1"/>
</dbReference>
<evidence type="ECO:0000256" key="2">
    <source>
        <dbReference type="ARBA" id="ARBA00022692"/>
    </source>
</evidence>
<dbReference type="GO" id="GO:0016020">
    <property type="term" value="C:membrane"/>
    <property type="evidence" value="ECO:0007669"/>
    <property type="project" value="UniProtKB-SubCell"/>
</dbReference>
<dbReference type="Gene3D" id="1.10.287.950">
    <property type="entry name" value="Methyl-accepting chemotaxis protein"/>
    <property type="match status" value="1"/>
</dbReference>
<dbReference type="InterPro" id="IPR003660">
    <property type="entry name" value="HAMP_dom"/>
</dbReference>
<dbReference type="SMART" id="SM00283">
    <property type="entry name" value="MA"/>
    <property type="match status" value="1"/>
</dbReference>
<organism evidence="11 12">
    <name type="scientific">Chromobacterium sphagni</name>
    <dbReference type="NCBI Taxonomy" id="1903179"/>
    <lineage>
        <taxon>Bacteria</taxon>
        <taxon>Pseudomonadati</taxon>
        <taxon>Pseudomonadota</taxon>
        <taxon>Betaproteobacteria</taxon>
        <taxon>Neisseriales</taxon>
        <taxon>Chromobacteriaceae</taxon>
        <taxon>Chromobacterium</taxon>
    </lineage>
</organism>
<comment type="similarity">
    <text evidence="6">Belongs to the methyl-accepting chemotaxis (MCP) protein family.</text>
</comment>
<sequence length="542" mass="58220">MRKFSDWPIWLRLTGAIWSCLIVAWGGLIAWETQASRQIAVEQAKDLAHSMNEMTLAGLTGMMITGTVGQRDVFLDQIRELSAVRDLRVIRGDAVSKQFGPGNAGDKAKPGDDVERAALRDGKPHIQIESTPQLGEHLRVVYPAIASGNYLGKNCLSCHQVADKTPLGVVSMRISLEKPYAAVDSFRTQSILFALFASLPMLAVVYLFIRRFVTRPLQEMSAGLSELAKGEGDLTRRLPAAHKDEIGITASHFNRMLGTVADLVRQVSDSANAVAQSSRRLSSGANQLAASSHRQNSQSQAAAEAVEQLASHIGEIAGKAEHVSDGAEESLQRSEQGRLSLQQLQQEVGQVQDAVQLMAQAESDLANSTAIITSMTREVREIAEQTNLLALNAAIEAARAGEQGRGFAVVADEVRKLAEKSAKSASEIDTVTSSLNGKTHAVRQAVAASLQSLDASRQSADSVASVLAAANQSVAAVRGGLKQIVEVTEQQRRTSQMVNENIDAIAGMARTNDADIQQTVGAAEELETLAKRLIDSVSRFRV</sequence>
<evidence type="ECO:0000259" key="9">
    <source>
        <dbReference type="PROSITE" id="PS50111"/>
    </source>
</evidence>
<dbReference type="PROSITE" id="PS50111">
    <property type="entry name" value="CHEMOTAXIS_TRANSDUC_2"/>
    <property type="match status" value="1"/>
</dbReference>
<dbReference type="Pfam" id="PF00015">
    <property type="entry name" value="MCPsignal"/>
    <property type="match status" value="1"/>
</dbReference>
<dbReference type="STRING" id="1903179.BI347_18225"/>
<evidence type="ECO:0000256" key="7">
    <source>
        <dbReference type="PROSITE-ProRule" id="PRU00284"/>
    </source>
</evidence>
<dbReference type="PROSITE" id="PS50885">
    <property type="entry name" value="HAMP"/>
    <property type="match status" value="1"/>
</dbReference>
<evidence type="ECO:0000256" key="1">
    <source>
        <dbReference type="ARBA" id="ARBA00004141"/>
    </source>
</evidence>
<keyword evidence="2 8" id="KW-0812">Transmembrane</keyword>
<dbReference type="InterPro" id="IPR004090">
    <property type="entry name" value="Chemotax_Me-accpt_rcpt"/>
</dbReference>
<keyword evidence="4 8" id="KW-0472">Membrane</keyword>
<dbReference type="GO" id="GO:0004888">
    <property type="term" value="F:transmembrane signaling receptor activity"/>
    <property type="evidence" value="ECO:0007669"/>
    <property type="project" value="InterPro"/>
</dbReference>
<dbReference type="GO" id="GO:0007165">
    <property type="term" value="P:signal transduction"/>
    <property type="evidence" value="ECO:0007669"/>
    <property type="project" value="UniProtKB-KW"/>
</dbReference>
<dbReference type="SUPFAM" id="SSF58104">
    <property type="entry name" value="Methyl-accepting chemotaxis protein (MCP) signaling domain"/>
    <property type="match status" value="1"/>
</dbReference>
<reference evidence="11 12" key="1">
    <citation type="submission" date="2016-09" db="EMBL/GenBank/DDBJ databases">
        <title>Chromobacterium muskegensis sp. nov., an insecticidal bacterium isolated from Sphagnum bogs.</title>
        <authorList>
            <person name="Sparks M.E."/>
            <person name="Blackburn M.B."/>
            <person name="Gundersen-Rindal D.E."/>
            <person name="Mitchell A."/>
            <person name="Farrar R."/>
            <person name="Kuhar D."/>
        </authorList>
    </citation>
    <scope>NUCLEOTIDE SEQUENCE [LARGE SCALE GENOMIC DNA]</scope>
    <source>
        <strain evidence="11 12">37-2</strain>
    </source>
</reference>
<dbReference type="Gene3D" id="3.30.450.290">
    <property type="match status" value="1"/>
</dbReference>
<comment type="caution">
    <text evidence="11">The sequence shown here is derived from an EMBL/GenBank/DDBJ whole genome shotgun (WGS) entry which is preliminary data.</text>
</comment>
<dbReference type="RefSeq" id="WP_071116653.1">
    <property type="nucleotide sequence ID" value="NZ_MKCS01000002.1"/>
</dbReference>
<dbReference type="SMART" id="SM00304">
    <property type="entry name" value="HAMP"/>
    <property type="match status" value="2"/>
</dbReference>
<dbReference type="FunFam" id="1.10.287.950:FF:000001">
    <property type="entry name" value="Methyl-accepting chemotaxis sensory transducer"/>
    <property type="match status" value="1"/>
</dbReference>
<evidence type="ECO:0000313" key="11">
    <source>
        <dbReference type="EMBL" id="OHX11586.1"/>
    </source>
</evidence>
<protein>
    <submittedName>
        <fullName evidence="11">Chemotaxis protein</fullName>
    </submittedName>
</protein>
<evidence type="ECO:0000256" key="8">
    <source>
        <dbReference type="SAM" id="Phobius"/>
    </source>
</evidence>
<evidence type="ECO:0000256" key="5">
    <source>
        <dbReference type="ARBA" id="ARBA00023224"/>
    </source>
</evidence>
<dbReference type="Proteomes" id="UP000180088">
    <property type="component" value="Unassembled WGS sequence"/>
</dbReference>
<comment type="subcellular location">
    <subcellularLocation>
        <location evidence="1">Membrane</location>
        <topology evidence="1">Multi-pass membrane protein</topology>
    </subcellularLocation>
</comment>